<dbReference type="RefSeq" id="WP_017648187.1">
    <property type="nucleotide sequence ID" value="NZ_CABEIM010000001.1"/>
</dbReference>
<feature type="domain" description="HTH tetR-type" evidence="3">
    <location>
        <begin position="5"/>
        <end position="65"/>
    </location>
</feature>
<accession>A0A9X9QNB9</accession>
<evidence type="ECO:0000259" key="3">
    <source>
        <dbReference type="PROSITE" id="PS50977"/>
    </source>
</evidence>
<dbReference type="Pfam" id="PF00440">
    <property type="entry name" value="TetR_N"/>
    <property type="match status" value="1"/>
</dbReference>
<proteinExistence type="predicted"/>
<dbReference type="Proteomes" id="UP000373301">
    <property type="component" value="Unassembled WGS sequence"/>
</dbReference>
<keyword evidence="1 2" id="KW-0238">DNA-binding</keyword>
<protein>
    <submittedName>
        <fullName evidence="4">Dihydroxyacetone kinase regulator</fullName>
    </submittedName>
</protein>
<comment type="caution">
    <text evidence="4">The sequence shown here is derived from an EMBL/GenBank/DDBJ whole genome shotgun (WGS) entry which is preliminary data.</text>
</comment>
<evidence type="ECO:0000256" key="1">
    <source>
        <dbReference type="ARBA" id="ARBA00023125"/>
    </source>
</evidence>
<organism evidence="4 5">
    <name type="scientific">Streptococcus dysgalactiae</name>
    <dbReference type="NCBI Taxonomy" id="1334"/>
    <lineage>
        <taxon>Bacteria</taxon>
        <taxon>Bacillati</taxon>
        <taxon>Bacillota</taxon>
        <taxon>Bacilli</taxon>
        <taxon>Lactobacillales</taxon>
        <taxon>Streptococcaceae</taxon>
        <taxon>Streptococcus</taxon>
    </lineage>
</organism>
<dbReference type="Gene3D" id="1.10.357.10">
    <property type="entry name" value="Tetracycline Repressor, domain 2"/>
    <property type="match status" value="1"/>
</dbReference>
<dbReference type="EMBL" id="CABEIM010000001">
    <property type="protein sequence ID" value="VTS76111.1"/>
    <property type="molecule type" value="Genomic_DNA"/>
</dbReference>
<reference evidence="4 5" key="1">
    <citation type="submission" date="2019-05" db="EMBL/GenBank/DDBJ databases">
        <authorList>
            <consortium name="Pathogen Informatics"/>
        </authorList>
    </citation>
    <scope>NUCLEOTIDE SEQUENCE [LARGE SCALE GENOMIC DNA]</scope>
    <source>
        <strain evidence="4 5">NCTC7982</strain>
    </source>
</reference>
<dbReference type="InterPro" id="IPR009057">
    <property type="entry name" value="Homeodomain-like_sf"/>
</dbReference>
<name>A0A9X9QNB9_STRDY</name>
<dbReference type="InterPro" id="IPR001647">
    <property type="entry name" value="HTH_TetR"/>
</dbReference>
<evidence type="ECO:0000313" key="4">
    <source>
        <dbReference type="EMBL" id="VTS76111.1"/>
    </source>
</evidence>
<dbReference type="PROSITE" id="PS50977">
    <property type="entry name" value="HTH_TETR_2"/>
    <property type="match status" value="1"/>
</dbReference>
<evidence type="ECO:0000256" key="2">
    <source>
        <dbReference type="PROSITE-ProRule" id="PRU00335"/>
    </source>
</evidence>
<keyword evidence="4" id="KW-0418">Kinase</keyword>
<dbReference type="GO" id="GO:0003677">
    <property type="term" value="F:DNA binding"/>
    <property type="evidence" value="ECO:0007669"/>
    <property type="project" value="UniProtKB-UniRule"/>
</dbReference>
<sequence length="180" mass="21261">MTAHLSAKNRILEAYQILLQKQVVEDISVKNILELAHVSRPTFYHYFTDKYDLSNCLYDKLLSETYNDFLDDRDFRKHFFKSFLILKNNQAIFEHLFANPDDQNSLYSYCIKSNLERLKIFLNMKLISNEQLIQLHTYVVGSTYVGWQIVIGDFEMSLEEGVNYLINNIPDFIKTVLQID</sequence>
<dbReference type="AlphaFoldDB" id="A0A9X9QNB9"/>
<dbReference type="SUPFAM" id="SSF46689">
    <property type="entry name" value="Homeodomain-like"/>
    <property type="match status" value="1"/>
</dbReference>
<dbReference type="GO" id="GO:0016301">
    <property type="term" value="F:kinase activity"/>
    <property type="evidence" value="ECO:0007669"/>
    <property type="project" value="UniProtKB-KW"/>
</dbReference>
<feature type="DNA-binding region" description="H-T-H motif" evidence="2">
    <location>
        <begin position="28"/>
        <end position="47"/>
    </location>
</feature>
<gene>
    <name evidence="4" type="primary">dhaR</name>
    <name evidence="4" type="ORF">NCTC7982_00119</name>
</gene>
<evidence type="ECO:0000313" key="5">
    <source>
        <dbReference type="Proteomes" id="UP000373301"/>
    </source>
</evidence>
<keyword evidence="4" id="KW-0808">Transferase</keyword>